<comment type="caution">
    <text evidence="3">The sequence shown here is derived from an EMBL/GenBank/DDBJ whole genome shotgun (WGS) entry which is preliminary data.</text>
</comment>
<reference evidence="5 6" key="1">
    <citation type="journal article" date="2014" name="Genome Announc.">
        <title>Draft Genome Sequences of Marine Flavobacterium Algibacter lectus Strains SS8 and NR4.</title>
        <authorList>
            <person name="Takatani N."/>
            <person name="Nakanishi M."/>
            <person name="Meirelles P."/>
            <person name="Mino S."/>
            <person name="Suda W."/>
            <person name="Oshima K."/>
            <person name="Hattori M."/>
            <person name="Ohkuma M."/>
            <person name="Hosokawa M."/>
            <person name="Miyashita K."/>
            <person name="Thompson F.L."/>
            <person name="Niwa A."/>
            <person name="Sawabe T."/>
            <person name="Sawabe T."/>
        </authorList>
    </citation>
    <scope>NUCLEOTIDE SEQUENCE [LARGE SCALE GENOMIC DNA]</scope>
    <source>
        <strain evidence="4">JCM 19274</strain>
        <strain evidence="3 6">JCM 19300</strain>
        <strain evidence="5">JCM19274</strain>
    </source>
</reference>
<dbReference type="EMBL" id="BBNQ01000004">
    <property type="protein sequence ID" value="GAL61838.1"/>
    <property type="molecule type" value="Genomic_DNA"/>
</dbReference>
<keyword evidence="1" id="KW-0175">Coiled coil</keyword>
<dbReference type="RefSeq" id="WP_042501417.1">
    <property type="nucleotide sequence ID" value="NZ_BBNQ01000004.1"/>
</dbReference>
<evidence type="ECO:0008006" key="7">
    <source>
        <dbReference type="Google" id="ProtNLM"/>
    </source>
</evidence>
<dbReference type="AlphaFoldDB" id="A0A090VCK0"/>
<evidence type="ECO:0000313" key="6">
    <source>
        <dbReference type="Proteomes" id="UP000029644"/>
    </source>
</evidence>
<evidence type="ECO:0000313" key="4">
    <source>
        <dbReference type="EMBL" id="GAL82502.1"/>
    </source>
</evidence>
<dbReference type="EMBL" id="BBNU01000031">
    <property type="protein sequence ID" value="GAL82502.1"/>
    <property type="molecule type" value="Genomic_DNA"/>
</dbReference>
<feature type="chain" id="PRO_5007382864" description="SH3b domain-containing protein" evidence="2">
    <location>
        <begin position="18"/>
        <end position="199"/>
    </location>
</feature>
<evidence type="ECO:0000256" key="1">
    <source>
        <dbReference type="SAM" id="Coils"/>
    </source>
</evidence>
<feature type="coiled-coil region" evidence="1">
    <location>
        <begin position="20"/>
        <end position="61"/>
    </location>
</feature>
<feature type="signal peptide" evidence="2">
    <location>
        <begin position="1"/>
        <end position="17"/>
    </location>
</feature>
<evidence type="ECO:0000313" key="5">
    <source>
        <dbReference type="Proteomes" id="UP000029643"/>
    </source>
</evidence>
<evidence type="ECO:0000313" key="3">
    <source>
        <dbReference type="EMBL" id="GAL61838.1"/>
    </source>
</evidence>
<dbReference type="Proteomes" id="UP000029643">
    <property type="component" value="Unassembled WGS sequence"/>
</dbReference>
<accession>A0A090VCK0</accession>
<evidence type="ECO:0000256" key="2">
    <source>
        <dbReference type="SAM" id="SignalP"/>
    </source>
</evidence>
<dbReference type="Proteomes" id="UP000029644">
    <property type="component" value="Unassembled WGS sequence"/>
</dbReference>
<protein>
    <recommendedName>
        <fullName evidence="7">SH3b domain-containing protein</fullName>
    </recommendedName>
</protein>
<gene>
    <name evidence="4" type="ORF">JCM19274_1791</name>
    <name evidence="3" type="ORF">JCM19300_584</name>
</gene>
<keyword evidence="2" id="KW-0732">Signal</keyword>
<dbReference type="OrthoDB" id="711462at2"/>
<proteinExistence type="predicted"/>
<organism evidence="3 6">
    <name type="scientific">Algibacter lectus</name>
    <dbReference type="NCBI Taxonomy" id="221126"/>
    <lineage>
        <taxon>Bacteria</taxon>
        <taxon>Pseudomonadati</taxon>
        <taxon>Bacteroidota</taxon>
        <taxon>Flavobacteriia</taxon>
        <taxon>Flavobacteriales</taxon>
        <taxon>Flavobacteriaceae</taxon>
        <taxon>Algibacter</taxon>
    </lineage>
</organism>
<name>A0A090VCK0_9FLAO</name>
<sequence length="199" mass="23635">MKKIVLFILLSSTFCFSQNSTELKKLNEILRTEKESLLEKKKNLENQINEIDNKIEINNSKIIIQNLKENATTTLLKRNCSFYEIPSENSKIIEFTKKKTNIYLIEYYAYGTYFKAIYNNKIGYIKEKDIRQIKKVRELKLLKKRENRYSNSLISQKTTKKTYKKKRTYSKSYYRGPRGGCYYINSNGNKSYVSRSLCN</sequence>